<sequence>MTDIGRPEYPDEQYQIWLTEMAPFLKIGNSLYFAIEKALLIKHKSAIYEKYRLKDWFSEKIDAFQRYPGEVVNSIFYRLILSIDEKVKIGQPVTDEEWRNLRFFAEKHRSCQPFFVSRQEVAQVEPDDISQLLDDLERENDKTDYSHLAEQVKRELDNQQANPNQSA</sequence>
<name>A0A1F6AH85_9BACT</name>
<organism evidence="1 2">
    <name type="scientific">Candidatus Gottesmanbacteria bacterium RIFCSPLOWO2_01_FULL_43_11b</name>
    <dbReference type="NCBI Taxonomy" id="1798392"/>
    <lineage>
        <taxon>Bacteria</taxon>
        <taxon>Candidatus Gottesmaniibacteriota</taxon>
    </lineage>
</organism>
<proteinExistence type="predicted"/>
<gene>
    <name evidence="1" type="ORF">A3A79_02905</name>
</gene>
<protein>
    <submittedName>
        <fullName evidence="1">Uncharacterized protein</fullName>
    </submittedName>
</protein>
<reference evidence="1 2" key="1">
    <citation type="journal article" date="2016" name="Nat. Commun.">
        <title>Thousands of microbial genomes shed light on interconnected biogeochemical processes in an aquifer system.</title>
        <authorList>
            <person name="Anantharaman K."/>
            <person name="Brown C.T."/>
            <person name="Hug L.A."/>
            <person name="Sharon I."/>
            <person name="Castelle C.J."/>
            <person name="Probst A.J."/>
            <person name="Thomas B.C."/>
            <person name="Singh A."/>
            <person name="Wilkins M.J."/>
            <person name="Karaoz U."/>
            <person name="Brodie E.L."/>
            <person name="Williams K.H."/>
            <person name="Hubbard S.S."/>
            <person name="Banfield J.F."/>
        </authorList>
    </citation>
    <scope>NUCLEOTIDE SEQUENCE [LARGE SCALE GENOMIC DNA]</scope>
</reference>
<comment type="caution">
    <text evidence="1">The sequence shown here is derived from an EMBL/GenBank/DDBJ whole genome shotgun (WGS) entry which is preliminary data.</text>
</comment>
<dbReference type="AlphaFoldDB" id="A0A1F6AH85"/>
<dbReference type="EMBL" id="MFJV01000001">
    <property type="protein sequence ID" value="OGG24120.1"/>
    <property type="molecule type" value="Genomic_DNA"/>
</dbReference>
<accession>A0A1F6AH85</accession>
<dbReference type="Proteomes" id="UP000178759">
    <property type="component" value="Unassembled WGS sequence"/>
</dbReference>
<evidence type="ECO:0000313" key="1">
    <source>
        <dbReference type="EMBL" id="OGG24120.1"/>
    </source>
</evidence>
<evidence type="ECO:0000313" key="2">
    <source>
        <dbReference type="Proteomes" id="UP000178759"/>
    </source>
</evidence>
<dbReference type="STRING" id="1798392.A3A79_02905"/>